<dbReference type="Pfam" id="PF21467">
    <property type="entry name" value="BetaGal_gal-bd"/>
    <property type="match status" value="1"/>
</dbReference>
<dbReference type="Proteomes" id="UP000634660">
    <property type="component" value="Unassembled WGS sequence"/>
</dbReference>
<evidence type="ECO:0000313" key="11">
    <source>
        <dbReference type="EMBL" id="GGZ47441.1"/>
    </source>
</evidence>
<name>A0A5P2ULC8_9ACTN</name>
<keyword evidence="3 5" id="KW-0326">Glycosidase</keyword>
<evidence type="ECO:0000259" key="8">
    <source>
        <dbReference type="Pfam" id="PF01301"/>
    </source>
</evidence>
<evidence type="ECO:0000259" key="10">
    <source>
        <dbReference type="Pfam" id="PF21467"/>
    </source>
</evidence>
<dbReference type="GO" id="GO:0004565">
    <property type="term" value="F:beta-galactosidase activity"/>
    <property type="evidence" value="ECO:0007669"/>
    <property type="project" value="UniProtKB-EC"/>
</dbReference>
<dbReference type="InterPro" id="IPR019801">
    <property type="entry name" value="Glyco_hydro_35_CS"/>
</dbReference>
<dbReference type="PIRSF" id="PIRSF006336">
    <property type="entry name" value="B-gal"/>
    <property type="match status" value="1"/>
</dbReference>
<dbReference type="InterPro" id="IPR001944">
    <property type="entry name" value="Glycoside_Hdrlase_35"/>
</dbReference>
<accession>A0A5P2ULC8</accession>
<dbReference type="PROSITE" id="PS01182">
    <property type="entry name" value="GLYCOSYL_HYDROL_F35"/>
    <property type="match status" value="1"/>
</dbReference>
<protein>
    <recommendedName>
        <fullName evidence="5">Beta-galactosidase</fullName>
        <ecNumber evidence="5">3.2.1.23</ecNumber>
    </recommendedName>
</protein>
<dbReference type="OrthoDB" id="9813184at2"/>
<feature type="active site" description="Proton donor" evidence="4">
    <location>
        <position position="156"/>
    </location>
</feature>
<feature type="domain" description="Beta-galactosidase 1-like first all-beta" evidence="9">
    <location>
        <begin position="374"/>
        <end position="484"/>
    </location>
</feature>
<evidence type="ECO:0000313" key="12">
    <source>
        <dbReference type="EMBL" id="QEU77437.1"/>
    </source>
</evidence>
<dbReference type="EMBL" id="CP023701">
    <property type="protein sequence ID" value="QEU77437.1"/>
    <property type="molecule type" value="Genomic_DNA"/>
</dbReference>
<dbReference type="EMBL" id="BMVX01000001">
    <property type="protein sequence ID" value="GGZ47441.1"/>
    <property type="molecule type" value="Genomic_DNA"/>
</dbReference>
<dbReference type="Gene3D" id="3.20.20.80">
    <property type="entry name" value="Glycosidases"/>
    <property type="match status" value="1"/>
</dbReference>
<dbReference type="InterPro" id="IPR031330">
    <property type="entry name" value="Gly_Hdrlase_35_cat"/>
</dbReference>
<reference evidence="11" key="3">
    <citation type="submission" date="2020-09" db="EMBL/GenBank/DDBJ databases">
        <authorList>
            <person name="Sun Q."/>
            <person name="Ohkuma M."/>
        </authorList>
    </citation>
    <scope>NUCLEOTIDE SEQUENCE</scope>
    <source>
        <strain evidence="11">JCM 4834</strain>
    </source>
</reference>
<comment type="similarity">
    <text evidence="1 6">Belongs to the glycosyl hydrolase 35 family.</text>
</comment>
<gene>
    <name evidence="12" type="ORF">CP968_03265</name>
    <name evidence="11" type="ORF">GCM10010371_03440</name>
</gene>
<feature type="domain" description="Glycoside hydrolase 35 catalytic" evidence="8">
    <location>
        <begin position="11"/>
        <end position="328"/>
    </location>
</feature>
<dbReference type="InterPro" id="IPR048912">
    <property type="entry name" value="BetaGal1-like_ABD1"/>
</dbReference>
<keyword evidence="13" id="KW-1185">Reference proteome</keyword>
<organism evidence="12 13">
    <name type="scientific">Streptomyces subrutilus</name>
    <dbReference type="NCBI Taxonomy" id="36818"/>
    <lineage>
        <taxon>Bacteria</taxon>
        <taxon>Bacillati</taxon>
        <taxon>Actinomycetota</taxon>
        <taxon>Actinomycetes</taxon>
        <taxon>Kitasatosporales</taxon>
        <taxon>Streptomycetaceae</taxon>
        <taxon>Streptomyces</taxon>
    </lineage>
</organism>
<feature type="active site" description="Nucleophile" evidence="4">
    <location>
        <position position="232"/>
    </location>
</feature>
<dbReference type="InterPro" id="IPR048913">
    <property type="entry name" value="BetaGal_gal-bd"/>
</dbReference>
<dbReference type="Proteomes" id="UP000326831">
    <property type="component" value="Chromosome"/>
</dbReference>
<keyword evidence="2 5" id="KW-0378">Hydrolase</keyword>
<evidence type="ECO:0000259" key="9">
    <source>
        <dbReference type="Pfam" id="PF21317"/>
    </source>
</evidence>
<dbReference type="Gene3D" id="2.60.120.260">
    <property type="entry name" value="Galactose-binding domain-like"/>
    <property type="match status" value="2"/>
</dbReference>
<reference evidence="11" key="1">
    <citation type="journal article" date="2014" name="Int. J. Syst. Evol. Microbiol.">
        <title>Complete genome sequence of Corynebacterium casei LMG S-19264T (=DSM 44701T), isolated from a smear-ripened cheese.</title>
        <authorList>
            <consortium name="US DOE Joint Genome Institute (JGI-PGF)"/>
            <person name="Walter F."/>
            <person name="Albersmeier A."/>
            <person name="Kalinowski J."/>
            <person name="Ruckert C."/>
        </authorList>
    </citation>
    <scope>NUCLEOTIDE SEQUENCE</scope>
    <source>
        <strain evidence="11">JCM 4834</strain>
    </source>
</reference>
<evidence type="ECO:0000256" key="5">
    <source>
        <dbReference type="RuleBase" id="RU000675"/>
    </source>
</evidence>
<dbReference type="InterPro" id="IPR026283">
    <property type="entry name" value="B-gal_1-like"/>
</dbReference>
<feature type="region of interest" description="Disordered" evidence="7">
    <location>
        <begin position="503"/>
        <end position="536"/>
    </location>
</feature>
<dbReference type="PRINTS" id="PR00742">
    <property type="entry name" value="GLHYDRLASE35"/>
</dbReference>
<dbReference type="SUPFAM" id="SSF49785">
    <property type="entry name" value="Galactose-binding domain-like"/>
    <property type="match status" value="1"/>
</dbReference>
<feature type="compositionally biased region" description="Basic and acidic residues" evidence="7">
    <location>
        <begin position="503"/>
        <end position="512"/>
    </location>
</feature>
<reference evidence="12 13" key="2">
    <citation type="submission" date="2017-09" db="EMBL/GenBank/DDBJ databases">
        <authorList>
            <person name="Lee N."/>
            <person name="Cho B.-K."/>
        </authorList>
    </citation>
    <scope>NUCLEOTIDE SEQUENCE [LARGE SCALE GENOMIC DNA]</scope>
    <source>
        <strain evidence="12 13">ATCC 27467</strain>
    </source>
</reference>
<evidence type="ECO:0000256" key="6">
    <source>
        <dbReference type="RuleBase" id="RU003679"/>
    </source>
</evidence>
<dbReference type="KEGG" id="ssub:CP968_03265"/>
<evidence type="ECO:0000313" key="13">
    <source>
        <dbReference type="Proteomes" id="UP000326831"/>
    </source>
</evidence>
<proteinExistence type="inferred from homology"/>
<evidence type="ECO:0000256" key="3">
    <source>
        <dbReference type="ARBA" id="ARBA00023295"/>
    </source>
</evidence>
<evidence type="ECO:0000256" key="2">
    <source>
        <dbReference type="ARBA" id="ARBA00022801"/>
    </source>
</evidence>
<dbReference type="InterPro" id="IPR008979">
    <property type="entry name" value="Galactose-bd-like_sf"/>
</dbReference>
<dbReference type="SUPFAM" id="SSF51445">
    <property type="entry name" value="(Trans)glycosidases"/>
    <property type="match status" value="1"/>
</dbReference>
<evidence type="ECO:0000256" key="7">
    <source>
        <dbReference type="SAM" id="MobiDB-lite"/>
    </source>
</evidence>
<dbReference type="FunFam" id="3.20.20.80:FF:000115">
    <property type="entry name" value="Beta-galactosidase"/>
    <property type="match status" value="1"/>
</dbReference>
<evidence type="ECO:0000256" key="4">
    <source>
        <dbReference type="PIRSR" id="PIRSR006336-1"/>
    </source>
</evidence>
<dbReference type="PANTHER" id="PTHR23421">
    <property type="entry name" value="BETA-GALACTOSIDASE RELATED"/>
    <property type="match status" value="1"/>
</dbReference>
<dbReference type="AlphaFoldDB" id="A0A5P2ULC8"/>
<dbReference type="EC" id="3.2.1.23" evidence="5"/>
<dbReference type="InterPro" id="IPR017853">
    <property type="entry name" value="GH"/>
</dbReference>
<dbReference type="Pfam" id="PF21317">
    <property type="entry name" value="BetaGal_ABD_1"/>
    <property type="match status" value="1"/>
</dbReference>
<sequence>MLTHDQDGFRRAGRPHRIVSGALHYFRVHPDLWEDRLRRLRALGVNTVDTYVPWNFHETARGKADFTGPRDLGRFLRLARELGLDAIVRPGPYICAEWDFGGLPARLLAVEGLHLRCSDPRFEAEVDGWFDLVVPEVLPLLASRGGPVVAVQIENEYGSYGNDTRYRAHVERALVERGVDCLLFTADGPEDAMLQGGMVPGRLATATFGARPAERLAALRRYQRTGPLAAMEFWIGWFDHWGEDHHVRAVDDAAESLDELLATGASVNLYMAHGGTNFGFWAGANHTGSRPGDAGYEPTVTSYDYDAPIGEAGELTPKFFAFREVIGAYVPLPDEPLPEPPPRMAPAVAVPAGTAELLDGLDRLAGPPVLRPAPESMERLGQNHGLIHYRTTVTGPRPAMPVRIDGLGDRAYVFADGVPLGVLDRNAPDEGLDLPVGAAGVVLDVLVRAQGRVNYGPLLDDRKGIWRGVRHGHQQLFEWEIRPLPLTDLSALDWSAAAPRADAVPRADDDARAAGASGGSGASGAPGEGRPVFHRFTHTPDAPADAFVDLSAWGTGLVWVNGFLLGHYDTPRGPQRTLYAPGPLWQAGENEIIVLELQRPGPDLPLRDQPDLGRTTVVTLQ</sequence>
<dbReference type="RefSeq" id="WP_150516533.1">
    <property type="nucleotide sequence ID" value="NZ_BMVX01000001.1"/>
</dbReference>
<evidence type="ECO:0000256" key="1">
    <source>
        <dbReference type="ARBA" id="ARBA00009809"/>
    </source>
</evidence>
<feature type="domain" description="Beta-galactosidase galactose-binding" evidence="10">
    <location>
        <begin position="531"/>
        <end position="590"/>
    </location>
</feature>
<dbReference type="GO" id="GO:0005975">
    <property type="term" value="P:carbohydrate metabolic process"/>
    <property type="evidence" value="ECO:0007669"/>
    <property type="project" value="InterPro"/>
</dbReference>
<comment type="catalytic activity">
    <reaction evidence="5">
        <text>Hydrolysis of terminal non-reducing beta-D-galactose residues in beta-D-galactosides.</text>
        <dbReference type="EC" id="3.2.1.23"/>
    </reaction>
</comment>
<dbReference type="Pfam" id="PF01301">
    <property type="entry name" value="Glyco_hydro_35"/>
    <property type="match status" value="1"/>
</dbReference>
<feature type="compositionally biased region" description="Gly residues" evidence="7">
    <location>
        <begin position="516"/>
        <end position="527"/>
    </location>
</feature>